<feature type="compositionally biased region" description="Low complexity" evidence="1">
    <location>
        <begin position="259"/>
        <end position="268"/>
    </location>
</feature>
<protein>
    <submittedName>
        <fullName evidence="3">Uncharacterized protein</fullName>
    </submittedName>
</protein>
<feature type="signal peptide" evidence="2">
    <location>
        <begin position="1"/>
        <end position="26"/>
    </location>
</feature>
<feature type="chain" id="PRO_5045516484" evidence="2">
    <location>
        <begin position="27"/>
        <end position="296"/>
    </location>
</feature>
<accession>A0ABR3I7I5</accession>
<evidence type="ECO:0000313" key="3">
    <source>
        <dbReference type="EMBL" id="KAL0892217.1"/>
    </source>
</evidence>
<proteinExistence type="predicted"/>
<reference evidence="3 4" key="1">
    <citation type="submission" date="2024-06" db="EMBL/GenBank/DDBJ databases">
        <title>A chromosome-level genome assembly of beet webworm, Loxostege sticticalis.</title>
        <authorList>
            <person name="Zhang Y."/>
        </authorList>
    </citation>
    <scope>NUCLEOTIDE SEQUENCE [LARGE SCALE GENOMIC DNA]</scope>
    <source>
        <strain evidence="3">AQ026</strain>
        <tissue evidence="3">Whole body</tissue>
    </source>
</reference>
<sequence>MISFYMVRVGMIRLAACLLLTTAALAQHYGPSGAPSSVPMDFSDDIYNRDMRIQPSSNFFYNFQHARIDQPPQVEVREENMGKYMGRPRTTTHVIPKLNEEHVPEINTVHLHRLADRTSASTLSPYVPLGPYNAHLPASMPPPPETPKWMDLSDDSFRNHAHHKPRVNPVNVYQPPSTPAPVQPVQWSQPESVPVAYKDDVYSQPQQQPVDMGYLHQMPQHYVSTTEYVMRGDHYVRDPAAVRGRGNHKFSWSDLSTEPTPVVTSTMPAPAPPAAQKRPPPSFPTLSPWVGDSFGK</sequence>
<evidence type="ECO:0000313" key="4">
    <source>
        <dbReference type="Proteomes" id="UP001549920"/>
    </source>
</evidence>
<name>A0ABR3I7I5_LOXSC</name>
<feature type="compositionally biased region" description="Pro residues" evidence="1">
    <location>
        <begin position="269"/>
        <end position="283"/>
    </location>
</feature>
<keyword evidence="2" id="KW-0732">Signal</keyword>
<dbReference type="Proteomes" id="UP001549920">
    <property type="component" value="Unassembled WGS sequence"/>
</dbReference>
<evidence type="ECO:0000256" key="2">
    <source>
        <dbReference type="SAM" id="SignalP"/>
    </source>
</evidence>
<gene>
    <name evidence="3" type="ORF">ABMA27_015405</name>
</gene>
<dbReference type="EMBL" id="JBEUOH010000007">
    <property type="protein sequence ID" value="KAL0892217.1"/>
    <property type="molecule type" value="Genomic_DNA"/>
</dbReference>
<feature type="region of interest" description="Disordered" evidence="1">
    <location>
        <begin position="244"/>
        <end position="296"/>
    </location>
</feature>
<keyword evidence="4" id="KW-1185">Reference proteome</keyword>
<evidence type="ECO:0000256" key="1">
    <source>
        <dbReference type="SAM" id="MobiDB-lite"/>
    </source>
</evidence>
<organism evidence="3 4">
    <name type="scientific">Loxostege sticticalis</name>
    <name type="common">Beet webworm moth</name>
    <dbReference type="NCBI Taxonomy" id="481309"/>
    <lineage>
        <taxon>Eukaryota</taxon>
        <taxon>Metazoa</taxon>
        <taxon>Ecdysozoa</taxon>
        <taxon>Arthropoda</taxon>
        <taxon>Hexapoda</taxon>
        <taxon>Insecta</taxon>
        <taxon>Pterygota</taxon>
        <taxon>Neoptera</taxon>
        <taxon>Endopterygota</taxon>
        <taxon>Lepidoptera</taxon>
        <taxon>Glossata</taxon>
        <taxon>Ditrysia</taxon>
        <taxon>Pyraloidea</taxon>
        <taxon>Crambidae</taxon>
        <taxon>Pyraustinae</taxon>
        <taxon>Loxostege</taxon>
    </lineage>
</organism>
<comment type="caution">
    <text evidence="3">The sequence shown here is derived from an EMBL/GenBank/DDBJ whole genome shotgun (WGS) entry which is preliminary data.</text>
</comment>
<feature type="region of interest" description="Disordered" evidence="1">
    <location>
        <begin position="159"/>
        <end position="187"/>
    </location>
</feature>